<feature type="domain" description="AAA+ ATPase" evidence="3">
    <location>
        <begin position="697"/>
        <end position="831"/>
    </location>
</feature>
<dbReference type="Pfam" id="PF17867">
    <property type="entry name" value="AAA_lid_7"/>
    <property type="match status" value="3"/>
</dbReference>
<dbReference type="InterPro" id="IPR011704">
    <property type="entry name" value="ATPase_dyneun-rel_AAA"/>
</dbReference>
<evidence type="ECO:0000256" key="1">
    <source>
        <dbReference type="ARBA" id="ARBA00022741"/>
    </source>
</evidence>
<dbReference type="FunFam" id="3.40.50.300:FF:000582">
    <property type="entry name" value="Midasin"/>
    <property type="match status" value="1"/>
</dbReference>
<organism evidence="4 5">
    <name type="scientific">Verticillium longisporum</name>
    <name type="common">Verticillium dahliae var. longisporum</name>
    <dbReference type="NCBI Taxonomy" id="100787"/>
    <lineage>
        <taxon>Eukaryota</taxon>
        <taxon>Fungi</taxon>
        <taxon>Dikarya</taxon>
        <taxon>Ascomycota</taxon>
        <taxon>Pezizomycotina</taxon>
        <taxon>Sordariomycetes</taxon>
        <taxon>Hypocreomycetidae</taxon>
        <taxon>Glomerellales</taxon>
        <taxon>Plectosphaerellaceae</taxon>
        <taxon>Verticillium</taxon>
    </lineage>
</organism>
<dbReference type="SUPFAM" id="SSF55729">
    <property type="entry name" value="Acyl-CoA N-acyltransferases (Nat)"/>
    <property type="match status" value="1"/>
</dbReference>
<dbReference type="InterPro" id="IPR003593">
    <property type="entry name" value="AAA+_ATPase"/>
</dbReference>
<dbReference type="GO" id="GO:0005524">
    <property type="term" value="F:ATP binding"/>
    <property type="evidence" value="ECO:0007669"/>
    <property type="project" value="UniProtKB-KW"/>
</dbReference>
<feature type="non-terminal residue" evidence="4">
    <location>
        <position position="1"/>
    </location>
</feature>
<evidence type="ECO:0000256" key="2">
    <source>
        <dbReference type="ARBA" id="ARBA00022840"/>
    </source>
</evidence>
<dbReference type="SUPFAM" id="SSF52540">
    <property type="entry name" value="P-loop containing nucleoside triphosphate hydrolases"/>
    <property type="match status" value="4"/>
</dbReference>
<dbReference type="PANTHER" id="PTHR48103:SF2">
    <property type="entry name" value="MIDASIN"/>
    <property type="match status" value="1"/>
</dbReference>
<dbReference type="Proteomes" id="UP000045706">
    <property type="component" value="Unassembled WGS sequence"/>
</dbReference>
<dbReference type="InterPro" id="IPR027417">
    <property type="entry name" value="P-loop_NTPase"/>
</dbReference>
<dbReference type="Pfam" id="PF12775">
    <property type="entry name" value="AAA_7"/>
    <property type="match status" value="1"/>
</dbReference>
<dbReference type="Pfam" id="PF07728">
    <property type="entry name" value="AAA_5"/>
    <property type="match status" value="2"/>
</dbReference>
<evidence type="ECO:0000313" key="5">
    <source>
        <dbReference type="Proteomes" id="UP000045706"/>
    </source>
</evidence>
<dbReference type="SMART" id="SM00382">
    <property type="entry name" value="AAA"/>
    <property type="match status" value="2"/>
</dbReference>
<gene>
    <name evidence="4" type="ORF">BN1723_017759</name>
</gene>
<name>A0A0G4LBQ2_VERLO</name>
<feature type="domain" description="AAA+ ATPase" evidence="3">
    <location>
        <begin position="187"/>
        <end position="486"/>
    </location>
</feature>
<protein>
    <recommendedName>
        <fullName evidence="3">AAA+ ATPase domain-containing protein</fullName>
    </recommendedName>
</protein>
<dbReference type="InterPro" id="IPR016181">
    <property type="entry name" value="Acyl_CoA_acyltransferase"/>
</dbReference>
<evidence type="ECO:0000259" key="3">
    <source>
        <dbReference type="SMART" id="SM00382"/>
    </source>
</evidence>
<keyword evidence="1" id="KW-0547">Nucleotide-binding</keyword>
<feature type="non-terminal residue" evidence="4">
    <location>
        <position position="874"/>
    </location>
</feature>
<dbReference type="GO" id="GO:0005634">
    <property type="term" value="C:nucleus"/>
    <property type="evidence" value="ECO:0007669"/>
    <property type="project" value="TreeGrafter"/>
</dbReference>
<accession>A0A0G4LBQ2</accession>
<dbReference type="GO" id="GO:0000027">
    <property type="term" value="P:ribosomal large subunit assembly"/>
    <property type="evidence" value="ECO:0007669"/>
    <property type="project" value="TreeGrafter"/>
</dbReference>
<dbReference type="GO" id="GO:0016887">
    <property type="term" value="F:ATP hydrolysis activity"/>
    <property type="evidence" value="ECO:0007669"/>
    <property type="project" value="InterPro"/>
</dbReference>
<dbReference type="EMBL" id="CVQI01009735">
    <property type="protein sequence ID" value="CRK19155.1"/>
    <property type="molecule type" value="Genomic_DNA"/>
</dbReference>
<dbReference type="PANTHER" id="PTHR48103">
    <property type="entry name" value="MIDASIN-RELATED"/>
    <property type="match status" value="1"/>
</dbReference>
<dbReference type="GO" id="GO:0030687">
    <property type="term" value="C:preribosome, large subunit precursor"/>
    <property type="evidence" value="ECO:0007669"/>
    <property type="project" value="TreeGrafter"/>
</dbReference>
<dbReference type="Gene3D" id="3.40.50.300">
    <property type="entry name" value="P-loop containing nucleotide triphosphate hydrolases"/>
    <property type="match status" value="4"/>
</dbReference>
<dbReference type="GO" id="GO:0000055">
    <property type="term" value="P:ribosomal large subunit export from nucleus"/>
    <property type="evidence" value="ECO:0007669"/>
    <property type="project" value="TreeGrafter"/>
</dbReference>
<dbReference type="AlphaFoldDB" id="A0A0G4LBQ2"/>
<dbReference type="Gene3D" id="3.40.630.30">
    <property type="match status" value="1"/>
</dbReference>
<sequence length="874" mass="96951">RKQPVADDAAQSPYTFVGYSTIYRFFYFQAPSPPASPAADWELPKGDFEITDLPCRTRLSQFVILPPFQGKDANCTTGDEPISDTTRDQMFMEAVDCFVSRIPDAKARQHITFQIAEEWHMSKERVEHYLEASIPQLEDGPDQFRIGRVKLRKKKDRSGKIVKSKRPFANTTHAKKLLEQAAVAVKSGEPVLLVGETGIGKTTVIQRLADTLGHKLIAVNLSQQIPTTTTSNNLESLAGLLKDRKPILLHGLPGSGKTSVIHEFAKEFGKHPGMVTLHINEQTDAKMLVGLYAADSKPGSFSWRPGVLTTAVREGRWVLIEDLDRAPNEVISTLLPLIERGQLLIPSRGETIEASSEFRLFATVRTTKGMHGRETLPNLLGLRFWQQLSIQIPSEAEFLDIIVGTYPVLRRFAPEIMAVFRRLTNSVSGASRNSFNRSLLDRQPSSRDLLRWCRRLASLLADANCTTGDEPISDTTRDQMFMEAVDCFVSRIPDAKARQHITFQIAEEWHMSKERGGRKGLPSSFVNRFIVVYADVLTEEDLLLIAGHSFPDIPSDVTRGVIRFITKLDHQIVIEKSFGLQGGPWEFNLRDILRWLNLLASKDPLLSTGTVDDFLGLIVRQRFRSNLDRKEVDNLFASIFGRQPHDHSLYHDISTAFSQVGNALIARNQLSQPSKLPAINIVPRLPEIESVMICVKQNIPCIIGGPSGSGKSALLQHVAAVAGKSLVVFPLNADIDTMDLVGGFEQADPLRELNAALRALHETLEVSVLSQVPAQVPHEALSLLHALEGYHGNLDALEAIAASVQTVLSEVSPTTEIAALLTNVFELLQKPLEATDPRFEWLDGVIVKALQTGQWLVLDNANLCNASVLDRLNS</sequence>
<evidence type="ECO:0000313" key="4">
    <source>
        <dbReference type="EMBL" id="CRK19155.1"/>
    </source>
</evidence>
<proteinExistence type="predicted"/>
<reference evidence="5" key="1">
    <citation type="submission" date="2015-05" db="EMBL/GenBank/DDBJ databases">
        <authorList>
            <person name="Fogelqvist Johan"/>
        </authorList>
    </citation>
    <scope>NUCLEOTIDE SEQUENCE [LARGE SCALE GENOMIC DNA]</scope>
</reference>
<dbReference type="InterPro" id="IPR040848">
    <property type="entry name" value="AAA_lid_7"/>
</dbReference>
<keyword evidence="2" id="KW-0067">ATP-binding</keyword>
<dbReference type="CDD" id="cd00009">
    <property type="entry name" value="AAA"/>
    <property type="match status" value="1"/>
</dbReference>